<dbReference type="KEGG" id="clup:CLUP02_14772"/>
<organism evidence="2 3">
    <name type="scientific">Colletotrichum lupini</name>
    <dbReference type="NCBI Taxonomy" id="145971"/>
    <lineage>
        <taxon>Eukaryota</taxon>
        <taxon>Fungi</taxon>
        <taxon>Dikarya</taxon>
        <taxon>Ascomycota</taxon>
        <taxon>Pezizomycotina</taxon>
        <taxon>Sordariomycetes</taxon>
        <taxon>Hypocreomycetidae</taxon>
        <taxon>Glomerellales</taxon>
        <taxon>Glomerellaceae</taxon>
        <taxon>Colletotrichum</taxon>
        <taxon>Colletotrichum acutatum species complex</taxon>
    </lineage>
</organism>
<accession>A0A9Q8WMM9</accession>
<protein>
    <submittedName>
        <fullName evidence="2">Uncharacterized protein</fullName>
    </submittedName>
</protein>
<gene>
    <name evidence="2" type="ORF">CLUP02_14772</name>
</gene>
<keyword evidence="3" id="KW-1185">Reference proteome</keyword>
<dbReference type="AlphaFoldDB" id="A0A9Q8WMM9"/>
<dbReference type="GeneID" id="73348708"/>
<sequence length="743" mass="83518">MTLVFKRVKAPFQGELPSCTNLVKHSSSLVQQKPGKKVLLRSLIPSHQLPSLQSVETCLMLLHACLCIYLTDGTFVQLQTGGKKRQAATMERLPIPIDLQSLFVIPIETSNSCSLFDKTSFYPSTKANREYDENSRKLSGNTTLGRTFQRERPANYHQAPSESCETFLPFRDPTCRALTIRGMTLGHYLKNPWGTIELSWPHTFHAICAACREARRFGTAQIRAQPAQGITRLANPVTVLTGNRVETLPWKSLEIHCSPLCIHLFRHTTQEFSASKALHEIARWRLCRHLIRRIIRAGIHSRGLSEGGAAGTCLTSHFGVPLAEASPPLDQIPGNHVSFLYTDGPVAHGKLPALADFTMARDVSPYMISESDSHYRISIDGWQAPERDREREKLRFEQASACVCTGNSFAVLTQPWRIGKKHPPWGYLVASLLDMVKPRRSSLTIKRAVFVHGQLANLSTCIGKFVFRMFDITFLHVSTLIYNCKSRGAKERAQVPIVAKQDYLGDARYPVRDALVLYPRNMASGPSRHKCVNIFLVSDFWVATYLAANCVLPAIHLATLPPYQPPQGQGAKMKYTVHVFETRSIYWNIKIYSFFFSAHVSSRAPPPLGKERVCASVRDRVHLTGPFGVMLLRKLRGKRSGTGEGRGGEDLPDPPAKPPWRTRKERVISGLFGSNHLIEVMHHAIDVIPYPSVHVRRVVIRGYLEPSLYRLGDPSSSVQTTIPWSNEYPDTRPVEMESFRTKR</sequence>
<name>A0A9Q8WMM9_9PEZI</name>
<proteinExistence type="predicted"/>
<dbReference type="RefSeq" id="XP_049150844.1">
    <property type="nucleotide sequence ID" value="XM_049293698.1"/>
</dbReference>
<evidence type="ECO:0000313" key="2">
    <source>
        <dbReference type="EMBL" id="UQC89243.1"/>
    </source>
</evidence>
<feature type="region of interest" description="Disordered" evidence="1">
    <location>
        <begin position="638"/>
        <end position="660"/>
    </location>
</feature>
<reference evidence="2" key="1">
    <citation type="journal article" date="2021" name="Mol. Plant Microbe Interact.">
        <title>Complete Genome Sequence of the Plant-Pathogenic Fungus Colletotrichum lupini.</title>
        <authorList>
            <person name="Baroncelli R."/>
            <person name="Pensec F."/>
            <person name="Da Lio D."/>
            <person name="Boufleur T."/>
            <person name="Vicente I."/>
            <person name="Sarrocco S."/>
            <person name="Picot A."/>
            <person name="Baraldi E."/>
            <person name="Sukno S."/>
            <person name="Thon M."/>
            <person name="Le Floch G."/>
        </authorList>
    </citation>
    <scope>NUCLEOTIDE SEQUENCE</scope>
    <source>
        <strain evidence="2">IMI 504893</strain>
    </source>
</reference>
<evidence type="ECO:0000256" key="1">
    <source>
        <dbReference type="SAM" id="MobiDB-lite"/>
    </source>
</evidence>
<dbReference type="EMBL" id="CP019480">
    <property type="protein sequence ID" value="UQC89243.1"/>
    <property type="molecule type" value="Genomic_DNA"/>
</dbReference>
<dbReference type="Proteomes" id="UP000830671">
    <property type="component" value="Chromosome 8"/>
</dbReference>
<evidence type="ECO:0000313" key="3">
    <source>
        <dbReference type="Proteomes" id="UP000830671"/>
    </source>
</evidence>